<evidence type="ECO:0000313" key="1">
    <source>
        <dbReference type="EMBL" id="TFK75195.1"/>
    </source>
</evidence>
<gene>
    <name evidence="1" type="ORF">BDN72DRAFT_562515</name>
</gene>
<accession>A0ACD3BBH6</accession>
<keyword evidence="2" id="KW-1185">Reference proteome</keyword>
<reference evidence="1 2" key="1">
    <citation type="journal article" date="2019" name="Nat. Ecol. Evol.">
        <title>Megaphylogeny resolves global patterns of mushroom evolution.</title>
        <authorList>
            <person name="Varga T."/>
            <person name="Krizsan K."/>
            <person name="Foldi C."/>
            <person name="Dima B."/>
            <person name="Sanchez-Garcia M."/>
            <person name="Sanchez-Ramirez S."/>
            <person name="Szollosi G.J."/>
            <person name="Szarkandi J.G."/>
            <person name="Papp V."/>
            <person name="Albert L."/>
            <person name="Andreopoulos W."/>
            <person name="Angelini C."/>
            <person name="Antonin V."/>
            <person name="Barry K.W."/>
            <person name="Bougher N.L."/>
            <person name="Buchanan P."/>
            <person name="Buyck B."/>
            <person name="Bense V."/>
            <person name="Catcheside P."/>
            <person name="Chovatia M."/>
            <person name="Cooper J."/>
            <person name="Damon W."/>
            <person name="Desjardin D."/>
            <person name="Finy P."/>
            <person name="Geml J."/>
            <person name="Haridas S."/>
            <person name="Hughes K."/>
            <person name="Justo A."/>
            <person name="Karasinski D."/>
            <person name="Kautmanova I."/>
            <person name="Kiss B."/>
            <person name="Kocsube S."/>
            <person name="Kotiranta H."/>
            <person name="LaButti K.M."/>
            <person name="Lechner B.E."/>
            <person name="Liimatainen K."/>
            <person name="Lipzen A."/>
            <person name="Lukacs Z."/>
            <person name="Mihaltcheva S."/>
            <person name="Morgado L.N."/>
            <person name="Niskanen T."/>
            <person name="Noordeloos M.E."/>
            <person name="Ohm R.A."/>
            <person name="Ortiz-Santana B."/>
            <person name="Ovrebo C."/>
            <person name="Racz N."/>
            <person name="Riley R."/>
            <person name="Savchenko A."/>
            <person name="Shiryaev A."/>
            <person name="Soop K."/>
            <person name="Spirin V."/>
            <person name="Szebenyi C."/>
            <person name="Tomsovsky M."/>
            <person name="Tulloss R.E."/>
            <person name="Uehling J."/>
            <person name="Grigoriev I.V."/>
            <person name="Vagvolgyi C."/>
            <person name="Papp T."/>
            <person name="Martin F.M."/>
            <person name="Miettinen O."/>
            <person name="Hibbett D.S."/>
            <person name="Nagy L.G."/>
        </authorList>
    </citation>
    <scope>NUCLEOTIDE SEQUENCE [LARGE SCALE GENOMIC DNA]</scope>
    <source>
        <strain evidence="1 2">NL-1719</strain>
    </source>
</reference>
<evidence type="ECO:0000313" key="2">
    <source>
        <dbReference type="Proteomes" id="UP000308600"/>
    </source>
</evidence>
<sequence length="142" mass="15759">MHDNDPEILEVEKRRNLYGIQHRTSTPLRSAPGWNEPLATASEANVKADKCTVTMSEMQERTVEYVKGRHNPDERIESTTASYTKDEVEGPLSGRGNEALAQSHESGTVHKDVEHHANPTASEEAVKADRGEVESEPRNLNA</sequence>
<dbReference type="EMBL" id="ML208264">
    <property type="protein sequence ID" value="TFK75195.1"/>
    <property type="molecule type" value="Genomic_DNA"/>
</dbReference>
<protein>
    <submittedName>
        <fullName evidence="1">Uncharacterized protein</fullName>
    </submittedName>
</protein>
<proteinExistence type="predicted"/>
<dbReference type="Proteomes" id="UP000308600">
    <property type="component" value="Unassembled WGS sequence"/>
</dbReference>
<name>A0ACD3BBH6_9AGAR</name>
<organism evidence="1 2">
    <name type="scientific">Pluteus cervinus</name>
    <dbReference type="NCBI Taxonomy" id="181527"/>
    <lineage>
        <taxon>Eukaryota</taxon>
        <taxon>Fungi</taxon>
        <taxon>Dikarya</taxon>
        <taxon>Basidiomycota</taxon>
        <taxon>Agaricomycotina</taxon>
        <taxon>Agaricomycetes</taxon>
        <taxon>Agaricomycetidae</taxon>
        <taxon>Agaricales</taxon>
        <taxon>Pluteineae</taxon>
        <taxon>Pluteaceae</taxon>
        <taxon>Pluteus</taxon>
    </lineage>
</organism>